<dbReference type="PROSITE" id="PS51257">
    <property type="entry name" value="PROKAR_LIPOPROTEIN"/>
    <property type="match status" value="1"/>
</dbReference>
<evidence type="ECO:0000256" key="2">
    <source>
        <dbReference type="ARBA" id="ARBA00022729"/>
    </source>
</evidence>
<feature type="compositionally biased region" description="Low complexity" evidence="3">
    <location>
        <begin position="26"/>
        <end position="64"/>
    </location>
</feature>
<dbReference type="STRING" id="1313296.SAMN05661091_1475"/>
<evidence type="ECO:0000256" key="1">
    <source>
        <dbReference type="ARBA" id="ARBA00008814"/>
    </source>
</evidence>
<sequence length="347" mass="37531">MKLSRFKPVLILTLFTIFVAACSQTPSTSSTSSQSQPAASSTAASTPEAASSTETAPSTEAQSSVAVDEEKLQELLTQFKEKTPEGETPDKVVTVSVSISELLNELGVIPVGVPTTSSQLPAAFDQVPRIGSSHQPDLEQIAKLQPDFVLGPASIKDNLDKLFKSASLPSAYLPADSLDELKLSMVTLGRLFKKEDKAEAFLQQFNEKENAVIEKTKGKEAPSVMILFGSAESLMFMNENTYTGSLVKKLGASNVVTDVLKLKETYIPLNMESIVAANPDVILLVAHGDPDAVAKKFEEDTKKNGAWEKLDAFKNDKLIALDYSLFGIASIVKAPQAYEEMFKILYN</sequence>
<evidence type="ECO:0000313" key="7">
    <source>
        <dbReference type="Proteomes" id="UP000192940"/>
    </source>
</evidence>
<dbReference type="EMBL" id="LT840184">
    <property type="protein sequence ID" value="SMF77742.1"/>
    <property type="molecule type" value="Genomic_DNA"/>
</dbReference>
<proteinExistence type="inferred from homology"/>
<keyword evidence="2 4" id="KW-0732">Signal</keyword>
<gene>
    <name evidence="6" type="ORF">SAMN05661091_1475</name>
</gene>
<dbReference type="GO" id="GO:0071281">
    <property type="term" value="P:cellular response to iron ion"/>
    <property type="evidence" value="ECO:0007669"/>
    <property type="project" value="TreeGrafter"/>
</dbReference>
<dbReference type="InterPro" id="IPR002491">
    <property type="entry name" value="ABC_transptr_periplasmic_BD"/>
</dbReference>
<dbReference type="NCBIfam" id="NF038402">
    <property type="entry name" value="TroA_like"/>
    <property type="match status" value="1"/>
</dbReference>
<dbReference type="Pfam" id="PF01497">
    <property type="entry name" value="Peripla_BP_2"/>
    <property type="match status" value="1"/>
</dbReference>
<dbReference type="PANTHER" id="PTHR30535">
    <property type="entry name" value="VITAMIN B12-BINDING PROTEIN"/>
    <property type="match status" value="1"/>
</dbReference>
<dbReference type="AlphaFoldDB" id="A0A1X7H118"/>
<protein>
    <submittedName>
        <fullName evidence="6">Iron complex transport system substrate-binding protein</fullName>
    </submittedName>
</protein>
<accession>A0A1X7H118</accession>
<comment type="similarity">
    <text evidence="1">Belongs to the bacterial solute-binding protein 8 family.</text>
</comment>
<dbReference type="InterPro" id="IPR050902">
    <property type="entry name" value="ABC_Transporter_SBP"/>
</dbReference>
<organism evidence="6 7">
    <name type="scientific">Paenibacillus uliginis N3/975</name>
    <dbReference type="NCBI Taxonomy" id="1313296"/>
    <lineage>
        <taxon>Bacteria</taxon>
        <taxon>Bacillati</taxon>
        <taxon>Bacillota</taxon>
        <taxon>Bacilli</taxon>
        <taxon>Bacillales</taxon>
        <taxon>Paenibacillaceae</taxon>
        <taxon>Paenibacillus</taxon>
    </lineage>
</organism>
<evidence type="ECO:0000313" key="6">
    <source>
        <dbReference type="EMBL" id="SMF77742.1"/>
    </source>
</evidence>
<feature type="chain" id="PRO_5039243368" evidence="4">
    <location>
        <begin position="24"/>
        <end position="347"/>
    </location>
</feature>
<dbReference type="PANTHER" id="PTHR30535:SF36">
    <property type="entry name" value="HIGH-AFFINITY HEME UPTAKE SYSTEM PROTEIN ISDE"/>
    <property type="match status" value="1"/>
</dbReference>
<feature type="domain" description="Fe/B12 periplasmic-binding" evidence="5">
    <location>
        <begin position="91"/>
        <end position="347"/>
    </location>
</feature>
<evidence type="ECO:0000256" key="4">
    <source>
        <dbReference type="SAM" id="SignalP"/>
    </source>
</evidence>
<keyword evidence="7" id="KW-1185">Reference proteome</keyword>
<dbReference type="Gene3D" id="3.40.50.1980">
    <property type="entry name" value="Nitrogenase molybdenum iron protein domain"/>
    <property type="match status" value="2"/>
</dbReference>
<dbReference type="PROSITE" id="PS50983">
    <property type="entry name" value="FE_B12_PBP"/>
    <property type="match status" value="1"/>
</dbReference>
<dbReference type="InterPro" id="IPR054828">
    <property type="entry name" value="Vit_B12_bind_prot"/>
</dbReference>
<dbReference type="RefSeq" id="WP_208918405.1">
    <property type="nucleotide sequence ID" value="NZ_LT840184.1"/>
</dbReference>
<feature type="signal peptide" evidence="4">
    <location>
        <begin position="1"/>
        <end position="23"/>
    </location>
</feature>
<dbReference type="Proteomes" id="UP000192940">
    <property type="component" value="Chromosome I"/>
</dbReference>
<evidence type="ECO:0000259" key="5">
    <source>
        <dbReference type="PROSITE" id="PS50983"/>
    </source>
</evidence>
<name>A0A1X7H118_9BACL</name>
<dbReference type="SUPFAM" id="SSF53807">
    <property type="entry name" value="Helical backbone' metal receptor"/>
    <property type="match status" value="1"/>
</dbReference>
<evidence type="ECO:0000256" key="3">
    <source>
        <dbReference type="SAM" id="MobiDB-lite"/>
    </source>
</evidence>
<reference evidence="6 7" key="1">
    <citation type="submission" date="2017-04" db="EMBL/GenBank/DDBJ databases">
        <authorList>
            <person name="Afonso C.L."/>
            <person name="Miller P.J."/>
            <person name="Scott M.A."/>
            <person name="Spackman E."/>
            <person name="Goraichik I."/>
            <person name="Dimitrov K.M."/>
            <person name="Suarez D.L."/>
            <person name="Swayne D.E."/>
        </authorList>
    </citation>
    <scope>NUCLEOTIDE SEQUENCE [LARGE SCALE GENOMIC DNA]</scope>
    <source>
        <strain evidence="6 7">N3/975</strain>
    </source>
</reference>
<feature type="region of interest" description="Disordered" evidence="3">
    <location>
        <begin position="26"/>
        <end position="67"/>
    </location>
</feature>